<keyword evidence="2" id="KW-0436">Ligase</keyword>
<dbReference type="EC" id="6.3.4.-" evidence="2"/>
<keyword evidence="2" id="KW-0067">ATP-binding</keyword>
<accession>A0A0A0I8L3</accession>
<evidence type="ECO:0000313" key="4">
    <source>
        <dbReference type="Proteomes" id="UP000030012"/>
    </source>
</evidence>
<keyword evidence="2" id="KW-0547">Nucleotide-binding</keyword>
<comment type="caution">
    <text evidence="3">The sequence shown here is derived from an EMBL/GenBank/DDBJ whole genome shotgun (WGS) entry which is preliminary data.</text>
</comment>
<feature type="binding site" evidence="2">
    <location>
        <position position="190"/>
    </location>
    <ligand>
        <name>ATP</name>
        <dbReference type="ChEBI" id="CHEBI:30616"/>
    </ligand>
</feature>
<dbReference type="PANTHER" id="PTHR37825:SF1">
    <property type="entry name" value="TRNA(MET) CYTIDINE ACETATE LIGASE"/>
    <property type="match status" value="1"/>
</dbReference>
<dbReference type="RefSeq" id="WP_039252935.1">
    <property type="nucleotide sequence ID" value="NZ_JENJ01000007.1"/>
</dbReference>
<evidence type="ECO:0000256" key="2">
    <source>
        <dbReference type="HAMAP-Rule" id="MF_01539"/>
    </source>
</evidence>
<protein>
    <recommendedName>
        <fullName evidence="2">tRNA(Met) cytidine acetate ligase</fullName>
        <ecNumber evidence="2">6.3.4.-</ecNumber>
    </recommendedName>
</protein>
<dbReference type="Pfam" id="PF05636">
    <property type="entry name" value="HIGH_NTase1"/>
    <property type="match status" value="1"/>
</dbReference>
<reference evidence="3 4" key="1">
    <citation type="submission" date="2014-01" db="EMBL/GenBank/DDBJ databases">
        <title>Plasmidome dynamics in the species complex Clostridium novyi sensu lato converts strains of independent lineages into distinctly different pathogens.</title>
        <authorList>
            <person name="Skarin H."/>
            <person name="Segerman B."/>
        </authorList>
    </citation>
    <scope>NUCLEOTIDE SEQUENCE [LARGE SCALE GENOMIC DNA]</scope>
    <source>
        <strain evidence="3 4">4552</strain>
    </source>
</reference>
<evidence type="ECO:0000313" key="3">
    <source>
        <dbReference type="EMBL" id="KGM97764.1"/>
    </source>
</evidence>
<dbReference type="GO" id="GO:0005524">
    <property type="term" value="F:ATP binding"/>
    <property type="evidence" value="ECO:0007669"/>
    <property type="project" value="UniProtKB-KW"/>
</dbReference>
<proteinExistence type="inferred from homology"/>
<dbReference type="SUPFAM" id="SSF52374">
    <property type="entry name" value="Nucleotidylyl transferase"/>
    <property type="match status" value="1"/>
</dbReference>
<dbReference type="PANTHER" id="PTHR37825">
    <property type="entry name" value="TRNA(MET) CYTIDINE ACETATE LIGASE"/>
    <property type="match status" value="1"/>
</dbReference>
<dbReference type="GO" id="GO:0005737">
    <property type="term" value="C:cytoplasm"/>
    <property type="evidence" value="ECO:0007669"/>
    <property type="project" value="UniProtKB-SubCell"/>
</dbReference>
<dbReference type="InterPro" id="IPR014729">
    <property type="entry name" value="Rossmann-like_a/b/a_fold"/>
</dbReference>
<dbReference type="Gene3D" id="3.40.50.620">
    <property type="entry name" value="HUPs"/>
    <property type="match status" value="1"/>
</dbReference>
<comment type="function">
    <text evidence="2">Catalyzes the formation of N(4)-acetylcytidine (ac(4)C) at the wobble position of elongator tRNA(Met), using acetate and ATP as substrates. First activates an acetate ion to form acetyladenylate (Ac-AMP) and then transfers the acetyl group to tRNA to form ac(4)C34.</text>
</comment>
<dbReference type="EMBL" id="JENJ01000007">
    <property type="protein sequence ID" value="KGM97764.1"/>
    <property type="molecule type" value="Genomic_DNA"/>
</dbReference>
<dbReference type="NCBIfam" id="NF010191">
    <property type="entry name" value="PRK13670.1"/>
    <property type="match status" value="1"/>
</dbReference>
<dbReference type="GO" id="GO:0006400">
    <property type="term" value="P:tRNA modification"/>
    <property type="evidence" value="ECO:0007669"/>
    <property type="project" value="UniProtKB-UniRule"/>
</dbReference>
<name>A0A0A0I8L3_CLONO</name>
<dbReference type="HAMAP" id="MF_01539">
    <property type="entry name" value="TmcAL"/>
    <property type="match status" value="1"/>
</dbReference>
<keyword evidence="2" id="KW-0694">RNA-binding</keyword>
<keyword evidence="2" id="KW-0820">tRNA-binding</keyword>
<gene>
    <name evidence="2" type="primary">tmcAL</name>
    <name evidence="3" type="ORF">Z968_02660</name>
</gene>
<evidence type="ECO:0000256" key="1">
    <source>
        <dbReference type="ARBA" id="ARBA00022694"/>
    </source>
</evidence>
<comment type="similarity">
    <text evidence="2">Belongs to the TmcAL family.</text>
</comment>
<comment type="subcellular location">
    <subcellularLocation>
        <location evidence="2">Cytoplasm</location>
    </subcellularLocation>
</comment>
<feature type="binding site" evidence="2">
    <location>
        <position position="102"/>
    </location>
    <ligand>
        <name>ATP</name>
        <dbReference type="ChEBI" id="CHEBI:30616"/>
    </ligand>
</feature>
<keyword evidence="1 2" id="KW-0819">tRNA processing</keyword>
<dbReference type="GO" id="GO:0016879">
    <property type="term" value="F:ligase activity, forming carbon-nitrogen bonds"/>
    <property type="evidence" value="ECO:0007669"/>
    <property type="project" value="UniProtKB-UniRule"/>
</dbReference>
<feature type="binding site" evidence="2">
    <location>
        <position position="165"/>
    </location>
    <ligand>
        <name>ATP</name>
        <dbReference type="ChEBI" id="CHEBI:30616"/>
    </ligand>
</feature>
<dbReference type="Proteomes" id="UP000030012">
    <property type="component" value="Unassembled WGS sequence"/>
</dbReference>
<organism evidence="3 4">
    <name type="scientific">Clostridium novyi A str. 4552</name>
    <dbReference type="NCBI Taxonomy" id="1444289"/>
    <lineage>
        <taxon>Bacteria</taxon>
        <taxon>Bacillati</taxon>
        <taxon>Bacillota</taxon>
        <taxon>Clostridia</taxon>
        <taxon>Eubacteriales</taxon>
        <taxon>Clostridiaceae</taxon>
        <taxon>Clostridium</taxon>
    </lineage>
</organism>
<feature type="binding site" evidence="2">
    <location>
        <begin position="7"/>
        <end position="20"/>
    </location>
    <ligand>
        <name>ATP</name>
        <dbReference type="ChEBI" id="CHEBI:30616"/>
    </ligand>
</feature>
<dbReference type="GO" id="GO:0000049">
    <property type="term" value="F:tRNA binding"/>
    <property type="evidence" value="ECO:0007669"/>
    <property type="project" value="UniProtKB-KW"/>
</dbReference>
<comment type="caution">
    <text evidence="2">Lacks conserved residue(s) required for the propagation of feature annotation.</text>
</comment>
<dbReference type="AlphaFoldDB" id="A0A0A0I8L3"/>
<dbReference type="InterPro" id="IPR008513">
    <property type="entry name" value="tRNA(Met)_cyd_acetate_ligase"/>
</dbReference>
<comment type="catalytic activity">
    <reaction evidence="2">
        <text>cytidine(34) in elongator tRNA(Met) + acetate + ATP = N(4)-acetylcytidine(34) in elongator tRNA(Met) + AMP + diphosphate</text>
        <dbReference type="Rhea" id="RHEA:58144"/>
        <dbReference type="Rhea" id="RHEA-COMP:10693"/>
        <dbReference type="Rhea" id="RHEA-COMP:10694"/>
        <dbReference type="ChEBI" id="CHEBI:30089"/>
        <dbReference type="ChEBI" id="CHEBI:30616"/>
        <dbReference type="ChEBI" id="CHEBI:33019"/>
        <dbReference type="ChEBI" id="CHEBI:74900"/>
        <dbReference type="ChEBI" id="CHEBI:82748"/>
        <dbReference type="ChEBI" id="CHEBI:456215"/>
    </reaction>
</comment>
<sequence length="400" mass="45758">MNITGIITEYNPLHKGHIYHINKTKELTNCDGIVCVMSGNFVQRGIPAIMDKWTRCKLALNSGVDLVIELPTIYSLSSAEFFAYGAISLLNSIGVTNNICFGSESGKIDDIKSISRILNNEPYEFKNYLKNHLDKGVSYPVARSKALVEYFNNDFDIKEILKNSNNILGIEYCKSLLRLKSTITPYTIQRKGSSYNDDELKNKFSSATAIRSHVKNSKNIDILKDILPSKTFSYLYDKFNNNNLVFEDSMFSFIKYKSLTFQNKLENLPDVKEGLHNKIYNELKNSKSFYELVSNIKSKRYAYTRISRILCQYFVGMENFNIESLRTLPAPYGRILGFNDNGRKILKQMKSKSSIPIYTKLPKTLNDTLKLDIQSTCAYSMINKSVSYDSDFTISPIYLK</sequence>
<keyword evidence="2" id="KW-0963">Cytoplasm</keyword>
<dbReference type="OrthoDB" id="9769796at2"/>